<keyword evidence="1" id="KW-0472">Membrane</keyword>
<comment type="caution">
    <text evidence="2">The sequence shown here is derived from an EMBL/GenBank/DDBJ whole genome shotgun (WGS) entry which is preliminary data.</text>
</comment>
<name>A0A6P0GAW0_9ACTN</name>
<organism evidence="2 3">
    <name type="scientific">Geodermatophilus normandii</name>
    <dbReference type="NCBI Taxonomy" id="1137989"/>
    <lineage>
        <taxon>Bacteria</taxon>
        <taxon>Bacillati</taxon>
        <taxon>Actinomycetota</taxon>
        <taxon>Actinomycetes</taxon>
        <taxon>Geodermatophilales</taxon>
        <taxon>Geodermatophilaceae</taxon>
        <taxon>Geodermatophilus</taxon>
    </lineage>
</organism>
<dbReference type="RefSeq" id="WP_163475254.1">
    <property type="nucleotide sequence ID" value="NZ_JAAGWE010000007.1"/>
</dbReference>
<keyword evidence="1" id="KW-0812">Transmembrane</keyword>
<sequence>MSARRLVGTTAAMAAVAVGLRALTPDLAAVVHDRGDLQSLVDTAGPEALLLAGVAAVAWAVWAWGALGLALTALSALPGLAGAAARLVLRCVVPASGRRAAALTLGIGLATAPTLAGCATAAPSPAVVLTATAETTVPAVEGVPDWPAAAPPAGAAPADTATADAAPALPDWPAPAPGDHVVLRGECLWTIAAADLLTRTGAEPTDAQVAAAVGRWWSANAAVIGPDPDLLLPGQVLRPPP</sequence>
<dbReference type="EMBL" id="JAAGWE010000007">
    <property type="protein sequence ID" value="NEM05048.1"/>
    <property type="molecule type" value="Genomic_DNA"/>
</dbReference>
<dbReference type="Proteomes" id="UP000471126">
    <property type="component" value="Unassembled WGS sequence"/>
</dbReference>
<feature type="transmembrane region" description="Helical" evidence="1">
    <location>
        <begin position="48"/>
        <end position="77"/>
    </location>
</feature>
<keyword evidence="1" id="KW-1133">Transmembrane helix</keyword>
<evidence type="ECO:0000256" key="1">
    <source>
        <dbReference type="SAM" id="Phobius"/>
    </source>
</evidence>
<dbReference type="Gene3D" id="3.10.350.10">
    <property type="entry name" value="LysM domain"/>
    <property type="match status" value="1"/>
</dbReference>
<protein>
    <recommendedName>
        <fullName evidence="4">LysM domain-containing protein</fullName>
    </recommendedName>
</protein>
<gene>
    <name evidence="2" type="ORF">GCU54_03280</name>
</gene>
<proteinExistence type="predicted"/>
<dbReference type="AlphaFoldDB" id="A0A6P0GAW0"/>
<accession>A0A6P0GAW0</accession>
<evidence type="ECO:0000313" key="3">
    <source>
        <dbReference type="Proteomes" id="UP000471126"/>
    </source>
</evidence>
<evidence type="ECO:0008006" key="4">
    <source>
        <dbReference type="Google" id="ProtNLM"/>
    </source>
</evidence>
<evidence type="ECO:0000313" key="2">
    <source>
        <dbReference type="EMBL" id="NEM05048.1"/>
    </source>
</evidence>
<dbReference type="InterPro" id="IPR036779">
    <property type="entry name" value="LysM_dom_sf"/>
</dbReference>
<reference evidence="2 3" key="1">
    <citation type="submission" date="2019-12" db="EMBL/GenBank/DDBJ databases">
        <title>WGS of CPCC 203550 I12A-02606.</title>
        <authorList>
            <person name="Jiang Z."/>
        </authorList>
    </citation>
    <scope>NUCLEOTIDE SEQUENCE [LARGE SCALE GENOMIC DNA]</scope>
    <source>
        <strain evidence="2 3">I12A-02606</strain>
    </source>
</reference>